<keyword evidence="2" id="KW-0812">Transmembrane</keyword>
<organism evidence="3 4">
    <name type="scientific">Apiotrichum porosum</name>
    <dbReference type="NCBI Taxonomy" id="105984"/>
    <lineage>
        <taxon>Eukaryota</taxon>
        <taxon>Fungi</taxon>
        <taxon>Dikarya</taxon>
        <taxon>Basidiomycota</taxon>
        <taxon>Agaricomycotina</taxon>
        <taxon>Tremellomycetes</taxon>
        <taxon>Trichosporonales</taxon>
        <taxon>Trichosporonaceae</taxon>
        <taxon>Apiotrichum</taxon>
    </lineage>
</organism>
<feature type="compositionally biased region" description="Basic and acidic residues" evidence="1">
    <location>
        <begin position="134"/>
        <end position="155"/>
    </location>
</feature>
<evidence type="ECO:0000256" key="2">
    <source>
        <dbReference type="SAM" id="Phobius"/>
    </source>
</evidence>
<evidence type="ECO:0000256" key="1">
    <source>
        <dbReference type="SAM" id="MobiDB-lite"/>
    </source>
</evidence>
<dbReference type="RefSeq" id="XP_028475884.1">
    <property type="nucleotide sequence ID" value="XM_028623910.1"/>
</dbReference>
<evidence type="ECO:0000313" key="3">
    <source>
        <dbReference type="EMBL" id="RSH81165.1"/>
    </source>
</evidence>
<dbReference type="Proteomes" id="UP000279236">
    <property type="component" value="Unassembled WGS sequence"/>
</dbReference>
<reference evidence="3 4" key="1">
    <citation type="submission" date="2018-11" db="EMBL/GenBank/DDBJ databases">
        <title>Genome sequence of Apiotrichum porosum DSM 27194.</title>
        <authorList>
            <person name="Aliyu H."/>
            <person name="Gorte O."/>
            <person name="Ochsenreither K."/>
        </authorList>
    </citation>
    <scope>NUCLEOTIDE SEQUENCE [LARGE SCALE GENOMIC DNA]</scope>
    <source>
        <strain evidence="3 4">DSM 27194</strain>
    </source>
</reference>
<comment type="caution">
    <text evidence="3">The sequence shown here is derived from an EMBL/GenBank/DDBJ whole genome shotgun (WGS) entry which is preliminary data.</text>
</comment>
<dbReference type="EMBL" id="RSCE01000007">
    <property type="protein sequence ID" value="RSH81165.1"/>
    <property type="molecule type" value="Genomic_DNA"/>
</dbReference>
<accession>A0A427XQS4</accession>
<gene>
    <name evidence="3" type="ORF">EHS24_008602</name>
</gene>
<dbReference type="AlphaFoldDB" id="A0A427XQS4"/>
<name>A0A427XQS4_9TREE</name>
<feature type="compositionally biased region" description="Basic residues" evidence="1">
    <location>
        <begin position="156"/>
        <end position="171"/>
    </location>
</feature>
<keyword evidence="2" id="KW-0472">Membrane</keyword>
<dbReference type="OrthoDB" id="2538110at2759"/>
<sequence>MASYQRVPSRPEDVNEVDEHDLLTLDNPHTASTMAEFNRPAPAWWKRGLLIFAVFFLGWMAVKLGGLTGDRKPKVIYATRYSDEFKYRPAASPVITEYLKDGRIRLRGATPGGVGIRPGDLPLTPAEKALQQKKMAEEAKKVAQEKLKEDRQKRREAARKKKQSREKRKSSKAKDEM</sequence>
<feature type="region of interest" description="Disordered" evidence="1">
    <location>
        <begin position="130"/>
        <end position="177"/>
    </location>
</feature>
<dbReference type="GeneID" id="39593145"/>
<protein>
    <submittedName>
        <fullName evidence="3">Uncharacterized protein</fullName>
    </submittedName>
</protein>
<dbReference type="STRING" id="105984.A0A427XQS4"/>
<evidence type="ECO:0000313" key="4">
    <source>
        <dbReference type="Proteomes" id="UP000279236"/>
    </source>
</evidence>
<keyword evidence="4" id="KW-1185">Reference proteome</keyword>
<proteinExistence type="predicted"/>
<feature type="transmembrane region" description="Helical" evidence="2">
    <location>
        <begin position="44"/>
        <end position="62"/>
    </location>
</feature>
<keyword evidence="2" id="KW-1133">Transmembrane helix</keyword>